<dbReference type="InterPro" id="IPR030678">
    <property type="entry name" value="Peptide/Ni-bd"/>
</dbReference>
<keyword evidence="5" id="KW-1185">Reference proteome</keyword>
<dbReference type="RefSeq" id="WP_345562012.1">
    <property type="nucleotide sequence ID" value="NZ_BAABDQ010000005.1"/>
</dbReference>
<feature type="domain" description="Solute-binding protein family 5" evidence="3">
    <location>
        <begin position="90"/>
        <end position="440"/>
    </location>
</feature>
<evidence type="ECO:0000256" key="2">
    <source>
        <dbReference type="SAM" id="SignalP"/>
    </source>
</evidence>
<evidence type="ECO:0000256" key="1">
    <source>
        <dbReference type="SAM" id="MobiDB-lite"/>
    </source>
</evidence>
<name>A0ABP6WAT1_9ACTN</name>
<dbReference type="Pfam" id="PF00496">
    <property type="entry name" value="SBP_bac_5"/>
    <property type="match status" value="1"/>
</dbReference>
<accession>A0ABP6WAT1</accession>
<dbReference type="EMBL" id="BAABDQ010000005">
    <property type="protein sequence ID" value="GAA3547404.1"/>
    <property type="molecule type" value="Genomic_DNA"/>
</dbReference>
<dbReference type="Gene3D" id="3.10.105.10">
    <property type="entry name" value="Dipeptide-binding Protein, Domain 3"/>
    <property type="match status" value="1"/>
</dbReference>
<evidence type="ECO:0000259" key="3">
    <source>
        <dbReference type="Pfam" id="PF00496"/>
    </source>
</evidence>
<reference evidence="5" key="1">
    <citation type="journal article" date="2019" name="Int. J. Syst. Evol. Microbiol.">
        <title>The Global Catalogue of Microorganisms (GCM) 10K type strain sequencing project: providing services to taxonomists for standard genome sequencing and annotation.</title>
        <authorList>
            <consortium name="The Broad Institute Genomics Platform"/>
            <consortium name="The Broad Institute Genome Sequencing Center for Infectious Disease"/>
            <person name="Wu L."/>
            <person name="Ma J."/>
        </authorList>
    </citation>
    <scope>NUCLEOTIDE SEQUENCE [LARGE SCALE GENOMIC DNA]</scope>
    <source>
        <strain evidence="5">JCM 17326</strain>
    </source>
</reference>
<dbReference type="Gene3D" id="3.90.76.10">
    <property type="entry name" value="Dipeptide-binding Protein, Domain 1"/>
    <property type="match status" value="1"/>
</dbReference>
<feature type="region of interest" description="Disordered" evidence="1">
    <location>
        <begin position="23"/>
        <end position="47"/>
    </location>
</feature>
<sequence length="531" mass="57523">MRRATLLAAVLGALTLSAACAPSVPGSAGGSGSDTGSGSQAPAGTDRLTIGTTADVVNYNPLVGNSRTDSWVTNLMYPHLTQMDEAGKRVPYLATEWSYSEDGKTATAKLRDDMKWSDGKQVTADDVVFSVTSVQKEKFGVVAGLITALDKAEAVSPTEVAFHLSRADGTFLDNVGFWLPIVPKHVFEKAPSVQKFANDANWVSAGPFKLTKVERGQRYIMERVDGFGPGQPAVKEIVFRVFPDVNTEVLALRNGEIDLIGNVLPPATATELKNDQQVKLQQIPSLGWAHLQYNTKRKPLDDVRVRQALAHAVDYEAIRAIALKGYAKSSNSSVLTPSLPAYTDPASKEYAFDPEQAKKLLAEAGVANLSVGMIYDQADPNIARWAPMVRDSAKKAGITIKLQGLERNTYLDKTAKRDFDIYAGSWAVMDNPPANLGLAFKTGGFINYAQVSDPKLDDLIDQAQRALTQEEAKAPIQEAARIIHDQVYDNVLYVETFNIAHSAKWTGFKPMPSELLSILNPLSLASAKPAS</sequence>
<feature type="signal peptide" evidence="2">
    <location>
        <begin position="1"/>
        <end position="21"/>
    </location>
</feature>
<dbReference type="Gene3D" id="3.40.190.10">
    <property type="entry name" value="Periplasmic binding protein-like II"/>
    <property type="match status" value="1"/>
</dbReference>
<gene>
    <name evidence="4" type="ORF">GCM10022419_029540</name>
</gene>
<keyword evidence="2" id="KW-0732">Signal</keyword>
<organism evidence="4 5">
    <name type="scientific">Nonomuraea rosea</name>
    <dbReference type="NCBI Taxonomy" id="638574"/>
    <lineage>
        <taxon>Bacteria</taxon>
        <taxon>Bacillati</taxon>
        <taxon>Actinomycetota</taxon>
        <taxon>Actinomycetes</taxon>
        <taxon>Streptosporangiales</taxon>
        <taxon>Streptosporangiaceae</taxon>
        <taxon>Nonomuraea</taxon>
    </lineage>
</organism>
<dbReference type="CDD" id="cd00995">
    <property type="entry name" value="PBP2_NikA_DppA_OppA_like"/>
    <property type="match status" value="1"/>
</dbReference>
<evidence type="ECO:0000313" key="5">
    <source>
        <dbReference type="Proteomes" id="UP001500630"/>
    </source>
</evidence>
<dbReference type="PIRSF" id="PIRSF002741">
    <property type="entry name" value="MppA"/>
    <property type="match status" value="1"/>
</dbReference>
<proteinExistence type="predicted"/>
<dbReference type="InterPro" id="IPR039424">
    <property type="entry name" value="SBP_5"/>
</dbReference>
<dbReference type="PROSITE" id="PS51257">
    <property type="entry name" value="PROKAR_LIPOPROTEIN"/>
    <property type="match status" value="1"/>
</dbReference>
<dbReference type="Proteomes" id="UP001500630">
    <property type="component" value="Unassembled WGS sequence"/>
</dbReference>
<dbReference type="PANTHER" id="PTHR30290">
    <property type="entry name" value="PERIPLASMIC BINDING COMPONENT OF ABC TRANSPORTER"/>
    <property type="match status" value="1"/>
</dbReference>
<dbReference type="InterPro" id="IPR000914">
    <property type="entry name" value="SBP_5_dom"/>
</dbReference>
<evidence type="ECO:0000313" key="4">
    <source>
        <dbReference type="EMBL" id="GAA3547404.1"/>
    </source>
</evidence>
<feature type="chain" id="PRO_5045666824" evidence="2">
    <location>
        <begin position="22"/>
        <end position="531"/>
    </location>
</feature>
<protein>
    <submittedName>
        <fullName evidence="4">ABC transporter substrate-binding protein</fullName>
    </submittedName>
</protein>
<dbReference type="SUPFAM" id="SSF53850">
    <property type="entry name" value="Periplasmic binding protein-like II"/>
    <property type="match status" value="1"/>
</dbReference>
<comment type="caution">
    <text evidence="4">The sequence shown here is derived from an EMBL/GenBank/DDBJ whole genome shotgun (WGS) entry which is preliminary data.</text>
</comment>